<evidence type="ECO:0000313" key="2">
    <source>
        <dbReference type="Proteomes" id="UP000256964"/>
    </source>
</evidence>
<feature type="non-terminal residue" evidence="1">
    <location>
        <position position="194"/>
    </location>
</feature>
<dbReference type="STRING" id="139420.A0A371CU26"/>
<sequence>MTDTIPADGSSLNDDDLQLLRAFSLKTQDYLSESTFNKLQYTFPRSGLCNLRRARRRIECLSGFKPARYEACINSCINFNVPAYSDLDACPKCGQPRYAAGNKPRKPYIYNPIIPRLAGLAANHTTATQGQYRAREHVHRPGVTTDIFDRQHYRSLCGQYVTIDGQRLGHRHFSDHRDVALGLSTDGFSPFKGR</sequence>
<evidence type="ECO:0008006" key="3">
    <source>
        <dbReference type="Google" id="ProtNLM"/>
    </source>
</evidence>
<gene>
    <name evidence="1" type="ORF">OH76DRAFT_1360776</name>
</gene>
<name>A0A371CU26_9APHY</name>
<dbReference type="EMBL" id="KZ857459">
    <property type="protein sequence ID" value="RDX43779.1"/>
    <property type="molecule type" value="Genomic_DNA"/>
</dbReference>
<proteinExistence type="predicted"/>
<keyword evidence="2" id="KW-1185">Reference proteome</keyword>
<protein>
    <recommendedName>
        <fullName evidence="3">Transposase</fullName>
    </recommendedName>
</protein>
<reference evidence="1 2" key="1">
    <citation type="journal article" date="2018" name="Biotechnol. Biofuels">
        <title>Integrative visual omics of the white-rot fungus Polyporus brumalis exposes the biotechnological potential of its oxidative enzymes for delignifying raw plant biomass.</title>
        <authorList>
            <person name="Miyauchi S."/>
            <person name="Rancon A."/>
            <person name="Drula E."/>
            <person name="Hage H."/>
            <person name="Chaduli D."/>
            <person name="Favel A."/>
            <person name="Grisel S."/>
            <person name="Henrissat B."/>
            <person name="Herpoel-Gimbert I."/>
            <person name="Ruiz-Duenas F.J."/>
            <person name="Chevret D."/>
            <person name="Hainaut M."/>
            <person name="Lin J."/>
            <person name="Wang M."/>
            <person name="Pangilinan J."/>
            <person name="Lipzen A."/>
            <person name="Lesage-Meessen L."/>
            <person name="Navarro D."/>
            <person name="Riley R."/>
            <person name="Grigoriev I.V."/>
            <person name="Zhou S."/>
            <person name="Raouche S."/>
            <person name="Rosso M.N."/>
        </authorList>
    </citation>
    <scope>NUCLEOTIDE SEQUENCE [LARGE SCALE GENOMIC DNA]</scope>
    <source>
        <strain evidence="1 2">BRFM 1820</strain>
    </source>
</reference>
<accession>A0A371CU26</accession>
<organism evidence="1 2">
    <name type="scientific">Lentinus brumalis</name>
    <dbReference type="NCBI Taxonomy" id="2498619"/>
    <lineage>
        <taxon>Eukaryota</taxon>
        <taxon>Fungi</taxon>
        <taxon>Dikarya</taxon>
        <taxon>Basidiomycota</taxon>
        <taxon>Agaricomycotina</taxon>
        <taxon>Agaricomycetes</taxon>
        <taxon>Polyporales</taxon>
        <taxon>Polyporaceae</taxon>
        <taxon>Lentinus</taxon>
    </lineage>
</organism>
<dbReference type="OrthoDB" id="3257409at2759"/>
<evidence type="ECO:0000313" key="1">
    <source>
        <dbReference type="EMBL" id="RDX43779.1"/>
    </source>
</evidence>
<dbReference type="AlphaFoldDB" id="A0A371CU26"/>
<dbReference type="Proteomes" id="UP000256964">
    <property type="component" value="Unassembled WGS sequence"/>
</dbReference>